<dbReference type="GO" id="GO:0004601">
    <property type="term" value="F:peroxidase activity"/>
    <property type="evidence" value="ECO:0007669"/>
    <property type="project" value="InterPro"/>
</dbReference>
<accession>A0AAW9SKN7</accession>
<comment type="caution">
    <text evidence="1">The sequence shown here is derived from an EMBL/GenBank/DDBJ whole genome shotgun (WGS) entry which is preliminary data.</text>
</comment>
<evidence type="ECO:0008006" key="3">
    <source>
        <dbReference type="Google" id="ProtNLM"/>
    </source>
</evidence>
<dbReference type="Proteomes" id="UP001428774">
    <property type="component" value="Unassembled WGS sequence"/>
</dbReference>
<organism evidence="1 2">
    <name type="scientific">Ponticoccus litoralis</name>
    <dbReference type="NCBI Taxonomy" id="422297"/>
    <lineage>
        <taxon>Bacteria</taxon>
        <taxon>Pseudomonadati</taxon>
        <taxon>Pseudomonadota</taxon>
        <taxon>Alphaproteobacteria</taxon>
        <taxon>Rhodobacterales</taxon>
        <taxon>Roseobacteraceae</taxon>
        <taxon>Ponticoccus</taxon>
    </lineage>
</organism>
<proteinExistence type="predicted"/>
<protein>
    <recommendedName>
        <fullName evidence="3">DUF2786 domain-containing protein</fullName>
    </recommendedName>
</protein>
<evidence type="ECO:0000313" key="1">
    <source>
        <dbReference type="EMBL" id="MEN9060541.1"/>
    </source>
</evidence>
<dbReference type="AlphaFoldDB" id="A0AAW9SKN7"/>
<dbReference type="EMBL" id="JBDNCH010000002">
    <property type="protein sequence ID" value="MEN9060541.1"/>
    <property type="molecule type" value="Genomic_DNA"/>
</dbReference>
<dbReference type="RefSeq" id="WP_347165714.1">
    <property type="nucleotide sequence ID" value="NZ_JBDNCH010000002.1"/>
</dbReference>
<reference evidence="1 2" key="1">
    <citation type="submission" date="2024-05" db="EMBL/GenBank/DDBJ databases">
        <title>Genome sequence of Ponticoccus litoralis KCCM 90028.</title>
        <authorList>
            <person name="Kim J.M."/>
            <person name="Lee J.K."/>
            <person name="Choi B.J."/>
            <person name="Bayburt H."/>
            <person name="Baek J.H."/>
            <person name="Jeon C.O."/>
        </authorList>
    </citation>
    <scope>NUCLEOTIDE SEQUENCE [LARGE SCALE GENOMIC DNA]</scope>
    <source>
        <strain evidence="1 2">KCCM 90028</strain>
    </source>
</reference>
<keyword evidence="2" id="KW-1185">Reference proteome</keyword>
<dbReference type="Gene3D" id="1.10.606.10">
    <property type="entry name" value="Vanadium-containing Chloroperoxidase, domain 2"/>
    <property type="match status" value="1"/>
</dbReference>
<evidence type="ECO:0000313" key="2">
    <source>
        <dbReference type="Proteomes" id="UP001428774"/>
    </source>
</evidence>
<gene>
    <name evidence="1" type="ORF">ABFB10_05350</name>
</gene>
<dbReference type="InterPro" id="IPR016119">
    <property type="entry name" value="Br/Cl_peroxidase_C"/>
</dbReference>
<name>A0AAW9SKN7_9RHOB</name>
<sequence>MSDWVAWCAGQSGAGPRVAGLLPAPMVPETPGALADALPRIPAARPFHNAALAALARGALSVSAPSACDLWTGPRLFAVMAEAERHARRMAQEQVARLDRLSRPAVTAARMTLWLTREERDAAPAHAEYRAAAEMLAEQAPGLLHWVSRANAARRGLRRRGLALFLPLAGVHSLKHGPSDTAAHAVVAGALGTLLKAVLWHAPQPLHRIGAAAPAQEVDLLMRDIARARVMTAACLPSEAFADLRLGQAIALSVLREAMERDNRSARLTFRDLDGRALVLQAHPRHFGRGFAELRAEGQPVAWPQESTPPAAHLTQVV</sequence>